<evidence type="ECO:0000313" key="1">
    <source>
        <dbReference type="EMBL" id="KAI8002363.1"/>
    </source>
</evidence>
<proteinExistence type="predicted"/>
<comment type="caution">
    <text evidence="1">The sequence shown here is derived from an EMBL/GenBank/DDBJ whole genome shotgun (WGS) entry which is preliminary data.</text>
</comment>
<dbReference type="EMBL" id="CM045766">
    <property type="protein sequence ID" value="KAI8002363.1"/>
    <property type="molecule type" value="Genomic_DNA"/>
</dbReference>
<evidence type="ECO:0000313" key="2">
    <source>
        <dbReference type="Proteomes" id="UP001060215"/>
    </source>
</evidence>
<protein>
    <submittedName>
        <fullName evidence="1">Uncharacterized protein</fullName>
    </submittedName>
</protein>
<accession>A0ACC0GP31</accession>
<dbReference type="Proteomes" id="UP001060215">
    <property type="component" value="Chromosome 9"/>
</dbReference>
<reference evidence="1 2" key="1">
    <citation type="journal article" date="2022" name="Plant J.">
        <title>Chromosome-level genome of Camellia lanceoleosa provides a valuable resource for understanding genome evolution and self-incompatibility.</title>
        <authorList>
            <person name="Gong W."/>
            <person name="Xiao S."/>
            <person name="Wang L."/>
            <person name="Liao Z."/>
            <person name="Chang Y."/>
            <person name="Mo W."/>
            <person name="Hu G."/>
            <person name="Li W."/>
            <person name="Zhao G."/>
            <person name="Zhu H."/>
            <person name="Hu X."/>
            <person name="Ji K."/>
            <person name="Xiang X."/>
            <person name="Song Q."/>
            <person name="Yuan D."/>
            <person name="Jin S."/>
            <person name="Zhang L."/>
        </authorList>
    </citation>
    <scope>NUCLEOTIDE SEQUENCE [LARGE SCALE GENOMIC DNA]</scope>
    <source>
        <strain evidence="1">SQ_2022a</strain>
    </source>
</reference>
<organism evidence="1 2">
    <name type="scientific">Camellia lanceoleosa</name>
    <dbReference type="NCBI Taxonomy" id="1840588"/>
    <lineage>
        <taxon>Eukaryota</taxon>
        <taxon>Viridiplantae</taxon>
        <taxon>Streptophyta</taxon>
        <taxon>Embryophyta</taxon>
        <taxon>Tracheophyta</taxon>
        <taxon>Spermatophyta</taxon>
        <taxon>Magnoliopsida</taxon>
        <taxon>eudicotyledons</taxon>
        <taxon>Gunneridae</taxon>
        <taxon>Pentapetalae</taxon>
        <taxon>asterids</taxon>
        <taxon>Ericales</taxon>
        <taxon>Theaceae</taxon>
        <taxon>Camellia</taxon>
    </lineage>
</organism>
<sequence>MPRHSQANGMAPTKAVEITEAKENQQEAVSEVDSMEPEKIEEVDAMSVEEKTGVADVVEEKGIEEEEEDEDEWDEKSWDDADLKLPGKSAFADEEAD</sequence>
<name>A0ACC0GP31_9ERIC</name>
<keyword evidence="2" id="KW-1185">Reference proteome</keyword>
<gene>
    <name evidence="1" type="ORF">LOK49_LG08G01367</name>
</gene>